<keyword evidence="4" id="KW-1185">Reference proteome</keyword>
<dbReference type="InterPro" id="IPR029044">
    <property type="entry name" value="Nucleotide-diphossugar_trans"/>
</dbReference>
<proteinExistence type="predicted"/>
<evidence type="ECO:0000259" key="2">
    <source>
        <dbReference type="Pfam" id="PF00535"/>
    </source>
</evidence>
<dbReference type="CDD" id="cd00761">
    <property type="entry name" value="Glyco_tranf_GTA_type"/>
    <property type="match status" value="1"/>
</dbReference>
<evidence type="ECO:0000313" key="4">
    <source>
        <dbReference type="Proteomes" id="UP000639010"/>
    </source>
</evidence>
<evidence type="ECO:0000256" key="1">
    <source>
        <dbReference type="SAM" id="Phobius"/>
    </source>
</evidence>
<dbReference type="RefSeq" id="WP_192624383.1">
    <property type="nucleotide sequence ID" value="NZ_JADBGG010000025.1"/>
</dbReference>
<organism evidence="3 4">
    <name type="scientific">Desulfomicrobium macestii</name>
    <dbReference type="NCBI Taxonomy" id="90731"/>
    <lineage>
        <taxon>Bacteria</taxon>
        <taxon>Pseudomonadati</taxon>
        <taxon>Thermodesulfobacteriota</taxon>
        <taxon>Desulfovibrionia</taxon>
        <taxon>Desulfovibrionales</taxon>
        <taxon>Desulfomicrobiaceae</taxon>
        <taxon>Desulfomicrobium</taxon>
    </lineage>
</organism>
<keyword evidence="1" id="KW-0472">Membrane</keyword>
<dbReference type="SUPFAM" id="SSF53448">
    <property type="entry name" value="Nucleotide-diphospho-sugar transferases"/>
    <property type="match status" value="1"/>
</dbReference>
<dbReference type="EMBL" id="JADBGG010000025">
    <property type="protein sequence ID" value="MBE1426383.1"/>
    <property type="molecule type" value="Genomic_DNA"/>
</dbReference>
<evidence type="ECO:0000313" key="3">
    <source>
        <dbReference type="EMBL" id="MBE1426383.1"/>
    </source>
</evidence>
<dbReference type="PANTHER" id="PTHR22916">
    <property type="entry name" value="GLYCOSYLTRANSFERASE"/>
    <property type="match status" value="1"/>
</dbReference>
<feature type="transmembrane region" description="Helical" evidence="1">
    <location>
        <begin position="232"/>
        <end position="254"/>
    </location>
</feature>
<name>A0ABR9H6P4_9BACT</name>
<comment type="caution">
    <text evidence="3">The sequence shown here is derived from an EMBL/GenBank/DDBJ whole genome shotgun (WGS) entry which is preliminary data.</text>
</comment>
<accession>A0ABR9H6P4</accession>
<keyword evidence="1" id="KW-1133">Transmembrane helix</keyword>
<dbReference type="Gene3D" id="3.90.550.10">
    <property type="entry name" value="Spore Coat Polysaccharide Biosynthesis Protein SpsA, Chain A"/>
    <property type="match status" value="1"/>
</dbReference>
<dbReference type="PANTHER" id="PTHR22916:SF56">
    <property type="entry name" value="GLYCOSYL TRANSFERASE"/>
    <property type="match status" value="1"/>
</dbReference>
<dbReference type="Pfam" id="PF00535">
    <property type="entry name" value="Glycos_transf_2"/>
    <property type="match status" value="1"/>
</dbReference>
<keyword evidence="1" id="KW-0812">Transmembrane</keyword>
<sequence length="282" mass="32502">MEETTMPPRVSIGMPVYNGAKFIREALESLLEQTFTDFELIISDNASTDGTELICREYAARDKRIRYVRWPENRGALANFNFVLFESVGEYFMWNACDDIRSLDYLELNCYFLDRNLEYVASTSPTRYEGRSFDQERMGDGALEGAKSARISNFFGYWHANGRFYSLFRSSILKKNIFLKHDFLGSDWAIVLGVISEGKTMRLNQGYLVLGRSGFSNSGKILKHYRQSSIHYVIPFIDLIKSVVLICSGCSFFVKIKIFKDLFKLNMLAVKASVFCQIKFKF</sequence>
<reference evidence="3 4" key="1">
    <citation type="submission" date="2020-10" db="EMBL/GenBank/DDBJ databases">
        <title>Genomic Encyclopedia of Type Strains, Phase IV (KMG-IV): sequencing the most valuable type-strain genomes for metagenomic binning, comparative biology and taxonomic classification.</title>
        <authorList>
            <person name="Goeker M."/>
        </authorList>
    </citation>
    <scope>NUCLEOTIDE SEQUENCE [LARGE SCALE GENOMIC DNA]</scope>
    <source>
        <strain evidence="3 4">DSM 4194</strain>
    </source>
</reference>
<gene>
    <name evidence="3" type="ORF">H4684_003048</name>
</gene>
<feature type="domain" description="Glycosyltransferase 2-like" evidence="2">
    <location>
        <begin position="11"/>
        <end position="174"/>
    </location>
</feature>
<dbReference type="Proteomes" id="UP000639010">
    <property type="component" value="Unassembled WGS sequence"/>
</dbReference>
<dbReference type="InterPro" id="IPR001173">
    <property type="entry name" value="Glyco_trans_2-like"/>
</dbReference>
<protein>
    <submittedName>
        <fullName evidence="3">Glycosyltransferase involved in cell wall biosynthesis</fullName>
    </submittedName>
</protein>